<dbReference type="PANTHER" id="PTHR13017:SF0">
    <property type="entry name" value="METHENYLTETRAHYDROFOLATE SYNTHASE DOMAIN-CONTAINING PROTEIN"/>
    <property type="match status" value="1"/>
</dbReference>
<organism evidence="1 2">
    <name type="scientific">Amycolatopsis minnesotensis</name>
    <dbReference type="NCBI Taxonomy" id="337894"/>
    <lineage>
        <taxon>Bacteria</taxon>
        <taxon>Bacillati</taxon>
        <taxon>Actinomycetota</taxon>
        <taxon>Actinomycetes</taxon>
        <taxon>Pseudonocardiales</taxon>
        <taxon>Pseudonocardiaceae</taxon>
        <taxon>Amycolatopsis</taxon>
    </lineage>
</organism>
<dbReference type="RefSeq" id="WP_344418314.1">
    <property type="nucleotide sequence ID" value="NZ_BAAANN010000011.1"/>
</dbReference>
<dbReference type="InterPro" id="IPR002698">
    <property type="entry name" value="FTHF_cligase"/>
</dbReference>
<dbReference type="InterPro" id="IPR024185">
    <property type="entry name" value="FTHF_cligase-like_sf"/>
</dbReference>
<name>A0ABP5C6S6_9PSEU</name>
<reference evidence="2" key="1">
    <citation type="journal article" date="2019" name="Int. J. Syst. Evol. Microbiol.">
        <title>The Global Catalogue of Microorganisms (GCM) 10K type strain sequencing project: providing services to taxonomists for standard genome sequencing and annotation.</title>
        <authorList>
            <consortium name="The Broad Institute Genomics Platform"/>
            <consortium name="The Broad Institute Genome Sequencing Center for Infectious Disease"/>
            <person name="Wu L."/>
            <person name="Ma J."/>
        </authorList>
    </citation>
    <scope>NUCLEOTIDE SEQUENCE [LARGE SCALE GENOMIC DNA]</scope>
    <source>
        <strain evidence="2">JCM 14545</strain>
    </source>
</reference>
<comment type="caution">
    <text evidence="1">The sequence shown here is derived from an EMBL/GenBank/DDBJ whole genome shotgun (WGS) entry which is preliminary data.</text>
</comment>
<dbReference type="EMBL" id="BAAANN010000011">
    <property type="protein sequence ID" value="GAA1958871.1"/>
    <property type="molecule type" value="Genomic_DNA"/>
</dbReference>
<evidence type="ECO:0000313" key="2">
    <source>
        <dbReference type="Proteomes" id="UP001501116"/>
    </source>
</evidence>
<dbReference type="SUPFAM" id="SSF100950">
    <property type="entry name" value="NagB/RpiA/CoA transferase-like"/>
    <property type="match status" value="1"/>
</dbReference>
<evidence type="ECO:0000313" key="1">
    <source>
        <dbReference type="EMBL" id="GAA1958871.1"/>
    </source>
</evidence>
<dbReference type="Pfam" id="PF01812">
    <property type="entry name" value="5-FTHF_cyc-lig"/>
    <property type="match status" value="1"/>
</dbReference>
<accession>A0ABP5C6S6</accession>
<dbReference type="Gene3D" id="3.40.50.10420">
    <property type="entry name" value="NagB/RpiA/CoA transferase-like"/>
    <property type="match status" value="1"/>
</dbReference>
<proteinExistence type="predicted"/>
<dbReference type="PANTHER" id="PTHR13017">
    <property type="entry name" value="5-FORMYLTETRAHYDROFOLATE CYCLO-LIGASE-RELATED"/>
    <property type="match status" value="1"/>
</dbReference>
<dbReference type="InterPro" id="IPR037171">
    <property type="entry name" value="NagB/RpiA_transferase-like"/>
</dbReference>
<sequence>MDVEASKRAVREQIWETLDRAGAVNPPGASGHIPSFVGADTAANRLAALEVWQDALVIKANPDKAQLPVRTQALRDQKLLYMAVPAIAATNPFYLLDPARHGIDAAASKRAAEVARTVGPAEMRPVDIVVCGTVAVDHRGVRIGKGAGYSDIEMGLLAEASLLGPSTTIVTTVHELQVVDHDLPETEHDFRVDLIITPDEVIRCGPSPRPAGIIWEHLAAEKIQSIPALAARKSQET</sequence>
<gene>
    <name evidence="1" type="ORF">GCM10009754_31570</name>
</gene>
<protein>
    <submittedName>
        <fullName evidence="1">5-formyltetrahydrofolate cyclo-ligase</fullName>
    </submittedName>
</protein>
<dbReference type="Proteomes" id="UP001501116">
    <property type="component" value="Unassembled WGS sequence"/>
</dbReference>
<keyword evidence="2" id="KW-1185">Reference proteome</keyword>